<accession>A0A330LJN9</accession>
<dbReference type="PROSITE" id="PS00455">
    <property type="entry name" value="AMP_BINDING"/>
    <property type="match status" value="2"/>
</dbReference>
<dbReference type="CDD" id="cd12116">
    <property type="entry name" value="A_NRPS_Ta1_like"/>
    <property type="match status" value="1"/>
</dbReference>
<keyword evidence="7" id="KW-1185">Reference proteome</keyword>
<gene>
    <name evidence="6" type="ORF">MORIYA_0144</name>
</gene>
<dbReference type="Pfam" id="PF18563">
    <property type="entry name" value="TubC_N"/>
    <property type="match status" value="1"/>
</dbReference>
<dbReference type="SUPFAM" id="SSF53474">
    <property type="entry name" value="alpha/beta-Hydrolases"/>
    <property type="match status" value="1"/>
</dbReference>
<dbReference type="InterPro" id="IPR020845">
    <property type="entry name" value="AMP-binding_CS"/>
</dbReference>
<dbReference type="CDD" id="cd19531">
    <property type="entry name" value="LCL_NRPS-like"/>
    <property type="match status" value="1"/>
</dbReference>
<dbReference type="Gene3D" id="3.30.559.10">
    <property type="entry name" value="Chloramphenicol acetyltransferase-like domain"/>
    <property type="match status" value="5"/>
</dbReference>
<dbReference type="EMBL" id="LS483250">
    <property type="protein sequence ID" value="SQD76622.1"/>
    <property type="molecule type" value="Genomic_DNA"/>
</dbReference>
<organism evidence="6 7">
    <name type="scientific">Moritella yayanosii</name>
    <dbReference type="NCBI Taxonomy" id="69539"/>
    <lineage>
        <taxon>Bacteria</taxon>
        <taxon>Pseudomonadati</taxon>
        <taxon>Pseudomonadota</taxon>
        <taxon>Gammaproteobacteria</taxon>
        <taxon>Alteromonadales</taxon>
        <taxon>Moritellaceae</taxon>
        <taxon>Moritella</taxon>
    </lineage>
</organism>
<dbReference type="KEGG" id="mya:MORIYA_0144"/>
<dbReference type="Gene3D" id="3.40.50.1820">
    <property type="entry name" value="alpha/beta hydrolase"/>
    <property type="match status" value="1"/>
</dbReference>
<dbReference type="SUPFAM" id="SSF52777">
    <property type="entry name" value="CoA-dependent acyltransferases"/>
    <property type="match status" value="10"/>
</dbReference>
<dbReference type="InterPro" id="IPR006162">
    <property type="entry name" value="Ppantetheine_attach_site"/>
</dbReference>
<reference evidence="7" key="1">
    <citation type="submission" date="2018-05" db="EMBL/GenBank/DDBJ databases">
        <authorList>
            <person name="Cea G.-C."/>
            <person name="William W."/>
        </authorList>
    </citation>
    <scope>NUCLEOTIDE SEQUENCE [LARGE SCALE GENOMIC DNA]</scope>
    <source>
        <strain evidence="7">DB21MT 5</strain>
    </source>
</reference>
<dbReference type="InterPro" id="IPR045851">
    <property type="entry name" value="AMP-bd_C_sf"/>
</dbReference>
<dbReference type="InterPro" id="IPR001242">
    <property type="entry name" value="Condensation_dom"/>
</dbReference>
<dbReference type="InterPro" id="IPR020806">
    <property type="entry name" value="PKS_PP-bd"/>
</dbReference>
<dbReference type="Pfam" id="PF00501">
    <property type="entry name" value="AMP-binding"/>
    <property type="match status" value="3"/>
</dbReference>
<dbReference type="Pfam" id="PF00975">
    <property type="entry name" value="Thioesterase"/>
    <property type="match status" value="1"/>
</dbReference>
<dbReference type="NCBIfam" id="NF003417">
    <property type="entry name" value="PRK04813.1"/>
    <property type="match status" value="3"/>
</dbReference>
<dbReference type="Pfam" id="PF00668">
    <property type="entry name" value="Condensation"/>
    <property type="match status" value="5"/>
</dbReference>
<dbReference type="GO" id="GO:0043041">
    <property type="term" value="P:amino acid activation for nonribosomal peptide biosynthetic process"/>
    <property type="evidence" value="ECO:0007669"/>
    <property type="project" value="TreeGrafter"/>
</dbReference>
<feature type="domain" description="Carrier" evidence="5">
    <location>
        <begin position="2613"/>
        <end position="2686"/>
    </location>
</feature>
<dbReference type="InterPro" id="IPR009081">
    <property type="entry name" value="PP-bd_ACP"/>
</dbReference>
<evidence type="ECO:0000313" key="6">
    <source>
        <dbReference type="EMBL" id="SQD76622.1"/>
    </source>
</evidence>
<sequence length="4444" mass="494556">MSIAVYITELFQRNIRISLENGKLKVEAPKGAITSEIKQELMSKKQALIDYWQEQENISQLPALTAVDRSERDLPMSSAQQRLWFLQQLEPESSQYNVNALLALKGNVNTVLLRQAFADLVIDHEIFYTAFAEKMGRADVQLLSPKLIADAVKIDEINLQHCDQNIEHKDYQDAIKQAMSAPFNLAEPPLFRLVQLKMSDSLSHLVLSFHHIVIDHWSLQLLTKLLLQKYKAVQKHQHNVDSLGCDNGVTQPKTVLQYLDYAHWHNQLLAGDHYQKLKDYWLQTLGTEDYCLSLTTDHPRTLDTGHQGARYSITLEHETFTALKATSLALGCTPNTILLAAYQWLLARHSGMTDIRVACPVAERGHVDLEHMLGLFVNTMVVRAELSSGMTASAWLDVVHKSISGAQKHAAMPFEKLVDELSDSREGEHEPLVQTMFNYLAVDSAESVMLDDMSVTVLAIPEFQAKFDLSLFVVNDGQEINLSFQYKTQLFESSTIARLAEKYISGLKYLLSAPDKPLANHSALSAQEWQQQQQWNATNTEFDTPATLTDALIAQQQATPSNIALRYQSLSWTYQELGDRVNQLANWLMEQGCQPEDKVAICMTRSPQMVVSILAAVTAGCAYLPLDPEHPQQRIDYILDHAKPSVILAMPEFRQGLSESNQSHNLWVLDDLFSLIASQSTVFKPSSNVSSQLAYVLYTSGSTGQPKGVAVPHSGVMNRIAWMQAEYGLSTDDIVLQKTPYSFDVSVWEFFWPLMMGSTLVLAGAGEHKDSQRLIELINEYKVTTLHFVPAMLQVFLDNPDASSCVSLSRIFCSGEALPYQLQQQCLSSLTAELHNLYGPTEASIDVTYWDCRKQHIKDVVPIGFPIANIQTWILDSELNPVPVGVSGELYLAGIGLARGYLNRPDLTAEAFIPNPFAESGAIGDAQYSRLYRTGDVARYRHDGSIEYVGRADFQVKIRGLRIELGEIEARIAELEAVKEVVVMARKEEQSSAYLAAYVVASERKALPELDEWQTLLSASLPEYMIPTVFVALDEMPLSQNGKVDRKALPQPDLAVLNSSDYIAPTSSNESILVDIWQSLLNIKQVGINDNFFAIGGDSIISLQVVARAREAGLTLQPKDIFRHQTVKALSAVATQEAQVSYNQDDVYGDIPLTAIQDWYLAQPLHNPNQFNQAILLASNNDIVPEYLQQALTRLVLSHPMLTARFMESKNKQGQAWTQNTSIDDEMTIAFNVIDFNDCGTVQKQAEITKLCQREQTQLQLQTGAVFRASLLRFGSLQDGRTDYRLLLVAHHLVIDGVSWRIILDQLSHDYLRLERGDKLADIVYQTTPFKRWAEQGQLQSIDAEGVALWHAWVSNTMNRQAIKSQLPLDRIVNSFQPGEQANQRFSLSLAHSERLLREAGQPLRARIDELCLAALSKTLTEWTTNPNHLINLEGHGRDLLDMDVSQTVGWFTRLYPAVLSAEPNSWREQILQTRRQLSALPEQIVPFSLAQPLLTTQVKPQIVFNYLGQLDTQQGFMQKAPEQLSEFRDLANPLAWLLEVNVFMQEGLLKVNLQYAQQAFLPETIEYLAQVYQSHLEHMLNEICGVNQVSHNLQCLPGAIAADFPLANITDIQAQTLVEKYSNQVVEDIYPLTPVQQGMLFHCLDHRDAYISQSIVKCEGELNTSVFAQAWQAVVDNHPALRTELVIDGVDEPHQIVLKQADLSVVEYDWQGFSVERKAEALAELRNTELAAIELDIAPLMRVALICHSKDDFQLVWTIHHLIMDGWCLNLLVSEVIQGYALLSNQTSNPEFKVSQKIESAVPFSDFMVWLQKRDEAAAEDYWRQQLAGFEQPNSLPAAYVQPLSNTCIPEECYSISHHMIGEDKSRQLDALCQNNALTLNTMIQGLWGMVLSRYMGSLDIVYGVTTSGRPADLPGADKILGVFINTLPLRLKLDTETKLGDWLTDIQTENLTMRDFEQTPLAKIHRVTSVPQEMSLFESLLVFENLPASDNKPQDGLFLTLEEHHVRNNFPLTLRVVPKTELQFDLLIDRERVDLALATQMVTSLIQLIDIVLTEKNSLDKSLNAHLTGLVSGLTVVNLPDAPVGTLLERIRFQPAEIPALLFSQDDSQLSMSYQQLIAQAGLLASKLPELSHKESVIAICLPRQQEQIISMLAAWWKGAAWLCIDAELPVERIKYMLEDAGVDYVLGIEQPEYWQQLSTPWFDVSSAALIPTTGAAASIIPATPLNMSDTAYVIYTSGSTGQPKGVAVSHGNALSYIDAFFARIDIASDASMTTLATVSADLGLTSVLGALATGRSLMLIPAELNFNPPELAEYLARYPVDVLKIVPSHLKAMLAVDEPERLLPRQCLISGGESLTEELVAWLSKQAPKMTIVNHYGPTEATIGCIAKVIKNEEPVLLGKPLSNSTAMVVDGHGIPVAQGVAGELWLAGHGIAKGYLNKPEQTAISFVNIPLMPELGQEGEEVGSIRVYKTGDKVYQTQEGELVYLGRMDDQVKIRGYRVELNEVSAQLLDIDMLVDAIAVVVPGPSGNRLAACIVLNDVMQGGLSDSALLDTIKLQLSSMLPDYMVPTLWHVAKSLPLNRNGKVDRQQVIALLNTPVKADLSQVKAVVEESKSTSNIMTDIWQGLLGCEVALNDNLFSLGADSIVCLQFIAKARKHQFKFTPKQIFNAPTVSELSLLAEKMMTKVVVEPKESIIVDSVVPVHVSLPIESDLLPIQHWFFEVEQPVMHHWNQAVMLKLPEQVDHSAMAQAIDAIVTKHPALAARFTFDEKHRQYRQLNSGETAGIYAAFDNQQLANIDSLVQACQQSLNLTSGPLFKVVTFNLQDGSARLLLIAHHLVVDGVSWRIIGHDLQRAYQAYLRGEFIELGSEHMSMAEWQRSLTHYPKDKLDLARQFWLPMAARSLDGILIPGTQNGTIAESEKIEQIFSTSLTQSLIEMGIIEQRSGCEVAMLTALSTTLCEVFNKDKVIIELEGHGRYPWLEEQDLSESVGWFTTRYPVSFNAESCSLSAVGKSLSQVPDQGLGYGVLRYLQQEFAFEHPQLVFNFLGQVGTNSSEWQLVSNGSGQSRHPSSIRRQLIDVTAQIRDGQLQISWQFPGVLNNKLAGLVKLFEEKLSNLIAPTLNQHYALTPMQQGMFLHSSSSSESLYFNQTVVELNGELDTPAFIQAWLQTVNAEQALKAAFEETSNGEPVQWFAKDAELPVHRYNWLGLDKREQQQRLDDLCIEDRAQGFNLAQPPLMRLHLIHIAEGQYWLIWSRHHLIVDAWCSSLVIKDVLHRYLNLTGKVLSTPQVRPQFELYLNWLARQDMTRSHQFWRDQLADFNTPLVLAKGNQDDGFYLDDYNLSASLTQNIKDMSKREGVTLNAVIQSAWALTLARHSGKHDVVFGMTSSGRPADLEQAQQIIGIFINTLPVRVNLIETMTVLQLLQKTHQQGAELREHEYTPLVDIHAQSELSAGQSLFDTLLVFENEAMSESSEISPHLSVRPLSGYERNSIPLTITIMPHQQLVFRVGCNGDKLAYIASKHMLASLESILTQMVEAESQPLGLLLGAEGASASNEFVGKSQKQWADNWCLEQQILNVAKYSPDAIAICDQDCELTYTQLISRATHLAQALSERGIGVNSSVAICQQRNTELLVSLLAVLWSGAAYIPLDPNQPSARLALILAQAEPDIILVDEQAIELSTGRVQTTLAFLLQNCTKDESWLDAQPLPHPEQLAYTIFTSGSTGIPKGVQISRRAFANLLQSMMEITGLSAKDKLLAVTTLGFDIAGLELFLPLLAGGQVVMASYDASRDGQQLAELIKQQSITVMQATPITWQMLTEQTYLNWSKLTVLTGGEALQPSLAQSIVAKGARLLNVYGPTETTVWSSAVALNKHSAAQPHLGLPIANTDFYVLDDWLNPVANGVEGELFIAGEGLARGYTNQPSLTAEVFMPDPFSTIAGARMYQTGDVVCINNQGNMEFIGRKDFQMKLRGYRIEAGEIEAILSAYPGVKDAVIQLCYVDTPHACLVGYVTAIQSMHLDIGSLMAQLRDALPSYMVPQSIVVLEAMPLNANNKIDRKALPNPEQSTKIGLPPSSEMELWLASTWGSLLGGVSIFADDDFFALGGNSLLAGRMIALLKQQKNINLNLTLLFRYPVLRDLAAAIMQVDKSELISASSLVVALKQGVNDDGQQQSPLFIFHPAGGHVQAYTELVASLPLEHTVYGIQSPQLMDLSLVPDSVDEFAKLYVKSLQSVQPKGPYRLLGWSFGAWLAIAVTNQLEASGQTVEWLGIVDARADAHRAKLNLPDFPIVARYLACLDNETRELLLDKHRLELGSLEADLQQVQTEERDDIAFEYLSDLLSIHKPLINRDSGASEMHYMQMKLFMKCHLLMQSHRLQPVSVPMAVWWATGTLTDREYQLGAKENEWQDYGSASISILSGDHQSIIRDPLLTNEIANSLDVIS</sequence>
<dbReference type="FunFam" id="1.10.1200.10:FF:000005">
    <property type="entry name" value="Nonribosomal peptide synthetase 1"/>
    <property type="match status" value="1"/>
</dbReference>
<dbReference type="FunFam" id="3.30.300.30:FF:000015">
    <property type="entry name" value="Nonribosomal peptide synthase SidD"/>
    <property type="match status" value="1"/>
</dbReference>
<evidence type="ECO:0000256" key="3">
    <source>
        <dbReference type="ARBA" id="ARBA00022450"/>
    </source>
</evidence>
<evidence type="ECO:0000256" key="4">
    <source>
        <dbReference type="ARBA" id="ARBA00022553"/>
    </source>
</evidence>
<dbReference type="InterPro" id="IPR023213">
    <property type="entry name" value="CAT-like_dom_sf"/>
</dbReference>
<dbReference type="Gene3D" id="3.40.50.980">
    <property type="match status" value="4"/>
</dbReference>
<keyword evidence="4" id="KW-0597">Phosphoprotein</keyword>
<dbReference type="NCBIfam" id="TIGR01733">
    <property type="entry name" value="AA-adenyl-dom"/>
    <property type="match status" value="3"/>
</dbReference>
<dbReference type="PANTHER" id="PTHR45527">
    <property type="entry name" value="NONRIBOSOMAL PEPTIDE SYNTHETASE"/>
    <property type="match status" value="1"/>
</dbReference>
<dbReference type="InterPro" id="IPR044894">
    <property type="entry name" value="TubC_N_sf"/>
</dbReference>
<feature type="domain" description="Carrier" evidence="5">
    <location>
        <begin position="1064"/>
        <end position="1138"/>
    </location>
</feature>
<dbReference type="CDD" id="cd17646">
    <property type="entry name" value="A_NRPS_AB3403-like"/>
    <property type="match status" value="1"/>
</dbReference>
<dbReference type="PROSITE" id="PS50075">
    <property type="entry name" value="CARRIER"/>
    <property type="match status" value="3"/>
</dbReference>
<dbReference type="Pfam" id="PF00550">
    <property type="entry name" value="PP-binding"/>
    <property type="match status" value="3"/>
</dbReference>
<dbReference type="InterPro" id="IPR029058">
    <property type="entry name" value="AB_hydrolase_fold"/>
</dbReference>
<dbReference type="Proteomes" id="UP000250163">
    <property type="component" value="Chromosome MORIYA"/>
</dbReference>
<feature type="domain" description="Carrier" evidence="5">
    <location>
        <begin position="4074"/>
        <end position="4149"/>
    </location>
</feature>
<dbReference type="Gene3D" id="1.10.1200.10">
    <property type="entry name" value="ACP-like"/>
    <property type="match status" value="3"/>
</dbReference>
<evidence type="ECO:0000256" key="1">
    <source>
        <dbReference type="ARBA" id="ARBA00001957"/>
    </source>
</evidence>
<dbReference type="FunFam" id="3.40.50.980:FF:000001">
    <property type="entry name" value="Non-ribosomal peptide synthetase"/>
    <property type="match status" value="2"/>
</dbReference>
<keyword evidence="3" id="KW-0596">Phosphopantetheine</keyword>
<dbReference type="FunFam" id="2.30.38.10:FF:000001">
    <property type="entry name" value="Non-ribosomal peptide synthetase PvdI"/>
    <property type="match status" value="1"/>
</dbReference>
<dbReference type="InterPro" id="IPR001031">
    <property type="entry name" value="Thioesterase"/>
</dbReference>
<comment type="cofactor">
    <cofactor evidence="1">
        <name>pantetheine 4'-phosphate</name>
        <dbReference type="ChEBI" id="CHEBI:47942"/>
    </cofactor>
</comment>
<protein>
    <submittedName>
        <fullName evidence="6">Putative Non-ribosomal peptide synthetase and involved in the biosynthesis of siderophore</fullName>
    </submittedName>
</protein>
<evidence type="ECO:0000313" key="7">
    <source>
        <dbReference type="Proteomes" id="UP000250163"/>
    </source>
</evidence>
<dbReference type="SUPFAM" id="SSF47336">
    <property type="entry name" value="ACP-like"/>
    <property type="match status" value="3"/>
</dbReference>
<dbReference type="RefSeq" id="WP_112711836.1">
    <property type="nucleotide sequence ID" value="NZ_LS483250.1"/>
</dbReference>
<dbReference type="OrthoDB" id="9757559at2"/>
<dbReference type="FunFam" id="3.40.50.980:FF:000002">
    <property type="entry name" value="Enterobactin synthetase component F"/>
    <property type="match status" value="1"/>
</dbReference>
<evidence type="ECO:0000256" key="2">
    <source>
        <dbReference type="ARBA" id="ARBA00006432"/>
    </source>
</evidence>
<dbReference type="SMART" id="SM00823">
    <property type="entry name" value="PKS_PP"/>
    <property type="match status" value="2"/>
</dbReference>
<dbReference type="GO" id="GO:0009239">
    <property type="term" value="P:enterobactin biosynthetic process"/>
    <property type="evidence" value="ECO:0007669"/>
    <property type="project" value="TreeGrafter"/>
</dbReference>
<dbReference type="Gene3D" id="2.30.38.10">
    <property type="entry name" value="Luciferase, Domain 3"/>
    <property type="match status" value="2"/>
</dbReference>
<proteinExistence type="inferred from homology"/>
<dbReference type="InterPro" id="IPR036736">
    <property type="entry name" value="ACP-like_sf"/>
</dbReference>
<dbReference type="Gene3D" id="3.30.300.30">
    <property type="match status" value="3"/>
</dbReference>
<dbReference type="PANTHER" id="PTHR45527:SF1">
    <property type="entry name" value="FATTY ACID SYNTHASE"/>
    <property type="match status" value="1"/>
</dbReference>
<dbReference type="GO" id="GO:0009366">
    <property type="term" value="C:enterobactin synthetase complex"/>
    <property type="evidence" value="ECO:0007669"/>
    <property type="project" value="TreeGrafter"/>
</dbReference>
<dbReference type="FunFam" id="3.30.300.30:FF:000010">
    <property type="entry name" value="Enterobactin synthetase component F"/>
    <property type="match status" value="1"/>
</dbReference>
<dbReference type="InterPro" id="IPR010071">
    <property type="entry name" value="AA_adenyl_dom"/>
</dbReference>
<evidence type="ECO:0000259" key="5">
    <source>
        <dbReference type="PROSITE" id="PS50075"/>
    </source>
</evidence>
<dbReference type="PROSITE" id="PS00012">
    <property type="entry name" value="PHOSPHOPANTETHEINE"/>
    <property type="match status" value="1"/>
</dbReference>
<dbReference type="Gene3D" id="3.30.559.30">
    <property type="entry name" value="Nonribosomal peptide synthetase, condensation domain"/>
    <property type="match status" value="5"/>
</dbReference>
<dbReference type="InterPro" id="IPR025110">
    <property type="entry name" value="AMP-bd_C"/>
</dbReference>
<dbReference type="InterPro" id="IPR041464">
    <property type="entry name" value="TubC_N"/>
</dbReference>
<dbReference type="CDD" id="cd05930">
    <property type="entry name" value="A_NRPS"/>
    <property type="match status" value="1"/>
</dbReference>
<dbReference type="GO" id="GO:0047527">
    <property type="term" value="F:2,3-dihydroxybenzoate-serine ligase activity"/>
    <property type="evidence" value="ECO:0007669"/>
    <property type="project" value="TreeGrafter"/>
</dbReference>
<dbReference type="InterPro" id="IPR042099">
    <property type="entry name" value="ANL_N_sf"/>
</dbReference>
<dbReference type="GO" id="GO:0031177">
    <property type="term" value="F:phosphopantetheine binding"/>
    <property type="evidence" value="ECO:0007669"/>
    <property type="project" value="InterPro"/>
</dbReference>
<dbReference type="Gene3D" id="3.40.50.12780">
    <property type="entry name" value="N-terminal domain of ligase-like"/>
    <property type="match status" value="1"/>
</dbReference>
<dbReference type="FunFam" id="3.40.50.12780:FF:000012">
    <property type="entry name" value="Non-ribosomal peptide synthetase"/>
    <property type="match status" value="2"/>
</dbReference>
<dbReference type="Gene3D" id="1.10.10.1830">
    <property type="entry name" value="Non-ribosomal peptide synthase, adenylation domain"/>
    <property type="match status" value="1"/>
</dbReference>
<dbReference type="InterPro" id="IPR000873">
    <property type="entry name" value="AMP-dep_synth/lig_dom"/>
</dbReference>
<dbReference type="SUPFAM" id="SSF56801">
    <property type="entry name" value="Acetyl-CoA synthetase-like"/>
    <property type="match status" value="3"/>
</dbReference>
<comment type="similarity">
    <text evidence="2">Belongs to the ATP-dependent AMP-binding enzyme family.</text>
</comment>
<dbReference type="Pfam" id="PF13193">
    <property type="entry name" value="AMP-binding_C"/>
    <property type="match status" value="2"/>
</dbReference>
<name>A0A330LJN9_9GAMM</name>
<dbReference type="GO" id="GO:0005829">
    <property type="term" value="C:cytosol"/>
    <property type="evidence" value="ECO:0007669"/>
    <property type="project" value="TreeGrafter"/>
</dbReference>